<evidence type="ECO:0008006" key="3">
    <source>
        <dbReference type="Google" id="ProtNLM"/>
    </source>
</evidence>
<name>A0A5C3QJP3_9AGAR</name>
<sequence length="570" mass="63139">MATTHEAAEYFAWKSQGSNESSIYTRPFGLLERCFYWDARLEGTADVYQSSLIRVRPGTDPRSIFSQNQVHAAWVHTKRVHPLVGARIVVDEETGTLPSFVVEEEKLGKVGEGEVFFHDVANPDEVQSIVDNLITAIPRPMSASQTTRMHIMFCNDGSNTIHVVSFAAHCIMDGIGNGCLLATFLDALTSDLARKVVPGLERQLKVALPVDAVSPVQKLSPARRRWKLGIAAVISQIRAQIIQGGHPLPRKYTTTTHYTPASSQGMHLDLPPAISTTVIQSCRRLGVTYGNAFYVILQVALSRLLLRAHRRGEIPDEEWEFRKRQPMLTGGPLNMRPFLDKEWFESGGKEAVCISIGFLMLKLPFIPLGSASLKPASEGEATWDEFLSMERFVLRTRGVRSQMAQQLKHPLFHEIGNARLGGRGEGNRALVGKYERDLRERGGVERGEDVKVQEQAAIAPVFSCIGSTMGDLTAAHPTAYPLSTTPGTPPLIEVDSIKVRLHCRPTELYLGAVTNKGRLRFNVYWDGNCYEKRLIEEWVEEVKEATIWYLGGGREKALGLASGKGGGPKL</sequence>
<gene>
    <name evidence="1" type="ORF">BDV98DRAFT_612343</name>
</gene>
<dbReference type="Proteomes" id="UP000305067">
    <property type="component" value="Unassembled WGS sequence"/>
</dbReference>
<dbReference type="InterPro" id="IPR023213">
    <property type="entry name" value="CAT-like_dom_sf"/>
</dbReference>
<dbReference type="SUPFAM" id="SSF52777">
    <property type="entry name" value="CoA-dependent acyltransferases"/>
    <property type="match status" value="1"/>
</dbReference>
<dbReference type="Gene3D" id="3.30.559.10">
    <property type="entry name" value="Chloramphenicol acetyltransferase-like domain"/>
    <property type="match status" value="1"/>
</dbReference>
<accession>A0A5C3QJP3</accession>
<organism evidence="1 2">
    <name type="scientific">Pterulicium gracile</name>
    <dbReference type="NCBI Taxonomy" id="1884261"/>
    <lineage>
        <taxon>Eukaryota</taxon>
        <taxon>Fungi</taxon>
        <taxon>Dikarya</taxon>
        <taxon>Basidiomycota</taxon>
        <taxon>Agaricomycotina</taxon>
        <taxon>Agaricomycetes</taxon>
        <taxon>Agaricomycetidae</taxon>
        <taxon>Agaricales</taxon>
        <taxon>Pleurotineae</taxon>
        <taxon>Pterulaceae</taxon>
        <taxon>Pterulicium</taxon>
    </lineage>
</organism>
<evidence type="ECO:0000313" key="1">
    <source>
        <dbReference type="EMBL" id="TFL02123.1"/>
    </source>
</evidence>
<dbReference type="OrthoDB" id="3264185at2759"/>
<keyword evidence="2" id="KW-1185">Reference proteome</keyword>
<evidence type="ECO:0000313" key="2">
    <source>
        <dbReference type="Proteomes" id="UP000305067"/>
    </source>
</evidence>
<protein>
    <recommendedName>
        <fullName evidence="3">Alcohol acetyltransferase</fullName>
    </recommendedName>
</protein>
<reference evidence="1 2" key="1">
    <citation type="journal article" date="2019" name="Nat. Ecol. Evol.">
        <title>Megaphylogeny resolves global patterns of mushroom evolution.</title>
        <authorList>
            <person name="Varga T."/>
            <person name="Krizsan K."/>
            <person name="Foldi C."/>
            <person name="Dima B."/>
            <person name="Sanchez-Garcia M."/>
            <person name="Sanchez-Ramirez S."/>
            <person name="Szollosi G.J."/>
            <person name="Szarkandi J.G."/>
            <person name="Papp V."/>
            <person name="Albert L."/>
            <person name="Andreopoulos W."/>
            <person name="Angelini C."/>
            <person name="Antonin V."/>
            <person name="Barry K.W."/>
            <person name="Bougher N.L."/>
            <person name="Buchanan P."/>
            <person name="Buyck B."/>
            <person name="Bense V."/>
            <person name="Catcheside P."/>
            <person name="Chovatia M."/>
            <person name="Cooper J."/>
            <person name="Damon W."/>
            <person name="Desjardin D."/>
            <person name="Finy P."/>
            <person name="Geml J."/>
            <person name="Haridas S."/>
            <person name="Hughes K."/>
            <person name="Justo A."/>
            <person name="Karasinski D."/>
            <person name="Kautmanova I."/>
            <person name="Kiss B."/>
            <person name="Kocsube S."/>
            <person name="Kotiranta H."/>
            <person name="LaButti K.M."/>
            <person name="Lechner B.E."/>
            <person name="Liimatainen K."/>
            <person name="Lipzen A."/>
            <person name="Lukacs Z."/>
            <person name="Mihaltcheva S."/>
            <person name="Morgado L.N."/>
            <person name="Niskanen T."/>
            <person name="Noordeloos M.E."/>
            <person name="Ohm R.A."/>
            <person name="Ortiz-Santana B."/>
            <person name="Ovrebo C."/>
            <person name="Racz N."/>
            <person name="Riley R."/>
            <person name="Savchenko A."/>
            <person name="Shiryaev A."/>
            <person name="Soop K."/>
            <person name="Spirin V."/>
            <person name="Szebenyi C."/>
            <person name="Tomsovsky M."/>
            <person name="Tulloss R.E."/>
            <person name="Uehling J."/>
            <person name="Grigoriev I.V."/>
            <person name="Vagvolgyi C."/>
            <person name="Papp T."/>
            <person name="Martin F.M."/>
            <person name="Miettinen O."/>
            <person name="Hibbett D.S."/>
            <person name="Nagy L.G."/>
        </authorList>
    </citation>
    <scope>NUCLEOTIDE SEQUENCE [LARGE SCALE GENOMIC DNA]</scope>
    <source>
        <strain evidence="1 2">CBS 309.79</strain>
    </source>
</reference>
<proteinExistence type="predicted"/>
<dbReference type="EMBL" id="ML178823">
    <property type="protein sequence ID" value="TFL02123.1"/>
    <property type="molecule type" value="Genomic_DNA"/>
</dbReference>
<dbReference type="STRING" id="1884261.A0A5C3QJP3"/>
<dbReference type="AlphaFoldDB" id="A0A5C3QJP3"/>